<reference evidence="2 3" key="1">
    <citation type="submission" date="2016-09" db="EMBL/GenBank/DDBJ databases">
        <authorList>
            <person name="Capua I."/>
            <person name="De Benedictis P."/>
            <person name="Joannis T."/>
            <person name="Lombin L.H."/>
            <person name="Cattoli G."/>
        </authorList>
    </citation>
    <scope>NUCLEOTIDE SEQUENCE [LARGE SCALE GENOMIC DNA]</scope>
    <source>
        <strain evidence="2 3">LMG 25899</strain>
    </source>
</reference>
<dbReference type="Proteomes" id="UP000095256">
    <property type="component" value="Unassembled WGS sequence"/>
</dbReference>
<keyword evidence="1" id="KW-0175">Coiled coil</keyword>
<proteinExistence type="predicted"/>
<sequence>MIDKNILVDIYQSAAPAVGQRLFDDDILKDINYICEEIFQKRKKDVSYPKQEVQDYFEEFHTVISFFRHMEIQIQGAELNWEKFSNELIASFPQIAWTGASKEKKKNKVIYYFDFIPVAYREKTFPFTINYTLSLQQMYPDHKEELAKLFLEEIKELISKHLLKIDYFNSDTDEHLLLDETLKESANLIEVMETKVAKLQRELKKEQHKTEHLSIANEKLETLIEQMERYNASVAIKQFQKQVLGKSDDWHQMMSIDLKVYSLLLRKAKFLEQTWVKNHELIKESEKVTIQEKKLIYEREQIRSLKQEISTNEIYLLLDECKSIESRVKIRKGWWFVQPSVRIMKMDFDSLTNKASYFDLIQRENHLLEKISRG</sequence>
<keyword evidence="3" id="KW-1185">Reference proteome</keyword>
<organism evidence="2 3">
    <name type="scientific">Enterococcus rivorum</name>
    <dbReference type="NCBI Taxonomy" id="762845"/>
    <lineage>
        <taxon>Bacteria</taxon>
        <taxon>Bacillati</taxon>
        <taxon>Bacillota</taxon>
        <taxon>Bacilli</taxon>
        <taxon>Lactobacillales</taxon>
        <taxon>Enterococcaceae</taxon>
        <taxon>Enterococcus</taxon>
    </lineage>
</organism>
<dbReference type="STRING" id="762845.BCR26_12665"/>
<dbReference type="OrthoDB" id="2175149at2"/>
<feature type="coiled-coil region" evidence="1">
    <location>
        <begin position="182"/>
        <end position="233"/>
    </location>
</feature>
<accession>A0A1E5KXH7</accession>
<dbReference type="EMBL" id="MIEK01000019">
    <property type="protein sequence ID" value="OEH82590.1"/>
    <property type="molecule type" value="Genomic_DNA"/>
</dbReference>
<dbReference type="AlphaFoldDB" id="A0A1E5KXH7"/>
<gene>
    <name evidence="2" type="ORF">BCR26_12665</name>
</gene>
<protein>
    <submittedName>
        <fullName evidence="2">Uncharacterized protein</fullName>
    </submittedName>
</protein>
<evidence type="ECO:0000313" key="3">
    <source>
        <dbReference type="Proteomes" id="UP000095256"/>
    </source>
</evidence>
<name>A0A1E5KXH7_9ENTE</name>
<evidence type="ECO:0000313" key="2">
    <source>
        <dbReference type="EMBL" id="OEH82590.1"/>
    </source>
</evidence>
<evidence type="ECO:0000256" key="1">
    <source>
        <dbReference type="SAM" id="Coils"/>
    </source>
</evidence>
<comment type="caution">
    <text evidence="2">The sequence shown here is derived from an EMBL/GenBank/DDBJ whole genome shotgun (WGS) entry which is preliminary data.</text>
</comment>
<dbReference type="RefSeq" id="WP_069698418.1">
    <property type="nucleotide sequence ID" value="NZ_JAGGMA010000021.1"/>
</dbReference>